<keyword evidence="5" id="KW-0637">Prenyltransferase</keyword>
<dbReference type="SUPFAM" id="SSF48439">
    <property type="entry name" value="Protein prenylyltransferase"/>
    <property type="match status" value="1"/>
</dbReference>
<keyword evidence="16" id="KW-1185">Reference proteome</keyword>
<evidence type="ECO:0000256" key="3">
    <source>
        <dbReference type="ARBA" id="ARBA00012700"/>
    </source>
</evidence>
<dbReference type="OrthoDB" id="272289at2759"/>
<dbReference type="EMBL" id="GL698519">
    <property type="protein sequence ID" value="EFY87886.1"/>
    <property type="molecule type" value="Genomic_DNA"/>
</dbReference>
<evidence type="ECO:0000256" key="8">
    <source>
        <dbReference type="ARBA" id="ARBA00022842"/>
    </source>
</evidence>
<comment type="similarity">
    <text evidence="2">Belongs to the protein prenyltransferase subunit alpha family.</text>
</comment>
<dbReference type="eggNOG" id="KOG0530">
    <property type="taxonomic scope" value="Eukaryota"/>
</dbReference>
<dbReference type="PANTHER" id="PTHR11129">
    <property type="entry name" value="PROTEIN FARNESYLTRANSFERASE ALPHA SUBUNIT/RAB GERANYLGERANYL TRANSFERASE ALPHA SUBUNIT"/>
    <property type="match status" value="1"/>
</dbReference>
<gene>
    <name evidence="15" type="ORF">MAC_06013</name>
</gene>
<dbReference type="GO" id="GO:0005953">
    <property type="term" value="C:CAAX-protein geranylgeranyltransferase complex"/>
    <property type="evidence" value="ECO:0007669"/>
    <property type="project" value="TreeGrafter"/>
</dbReference>
<evidence type="ECO:0000256" key="12">
    <source>
        <dbReference type="ARBA" id="ARBA00043086"/>
    </source>
</evidence>
<reference evidence="15 16" key="1">
    <citation type="journal article" date="2011" name="PLoS Genet.">
        <title>Genome sequencing and comparative transcriptomics of the model entomopathogenic fungi Metarhizium anisopliae and M. acridum.</title>
        <authorList>
            <person name="Gao Q."/>
            <person name="Jin K."/>
            <person name="Ying S.H."/>
            <person name="Zhang Y."/>
            <person name="Xiao G."/>
            <person name="Shang Y."/>
            <person name="Duan Z."/>
            <person name="Hu X."/>
            <person name="Xie X.Q."/>
            <person name="Zhou G."/>
            <person name="Peng G."/>
            <person name="Luo Z."/>
            <person name="Huang W."/>
            <person name="Wang B."/>
            <person name="Fang W."/>
            <person name="Wang S."/>
            <person name="Zhong Y."/>
            <person name="Ma L.J."/>
            <person name="St Leger R.J."/>
            <person name="Zhao G.P."/>
            <person name="Pei Y."/>
            <person name="Feng M.G."/>
            <person name="Xia Y."/>
            <person name="Wang C."/>
        </authorList>
    </citation>
    <scope>NUCLEOTIDE SEQUENCE [LARGE SCALE GENOMIC DNA]</scope>
    <source>
        <strain evidence="15 16">CQMa 102</strain>
    </source>
</reference>
<dbReference type="InterPro" id="IPR002088">
    <property type="entry name" value="Prenyl_trans_a"/>
</dbReference>
<accession>E9E815</accession>
<evidence type="ECO:0000256" key="4">
    <source>
        <dbReference type="ARBA" id="ARBA00012702"/>
    </source>
</evidence>
<proteinExistence type="inferred from homology"/>
<dbReference type="EC" id="2.5.1.59" evidence="3"/>
<evidence type="ECO:0000313" key="16">
    <source>
        <dbReference type="Proteomes" id="UP000002499"/>
    </source>
</evidence>
<dbReference type="InterPro" id="IPR032710">
    <property type="entry name" value="NTF2-like_dom_sf"/>
</dbReference>
<dbReference type="GO" id="GO:0005965">
    <property type="term" value="C:protein farnesyltransferase complex"/>
    <property type="evidence" value="ECO:0007669"/>
    <property type="project" value="TreeGrafter"/>
</dbReference>
<evidence type="ECO:0000256" key="11">
    <source>
        <dbReference type="ARBA" id="ARBA00042436"/>
    </source>
</evidence>
<evidence type="ECO:0000256" key="10">
    <source>
        <dbReference type="ARBA" id="ARBA00041392"/>
    </source>
</evidence>
<dbReference type="GO" id="GO:0004662">
    <property type="term" value="F:CAAX-protein geranylgeranyltransferase activity"/>
    <property type="evidence" value="ECO:0007669"/>
    <property type="project" value="UniProtKB-EC"/>
</dbReference>
<dbReference type="SUPFAM" id="SSF54427">
    <property type="entry name" value="NTF2-like"/>
    <property type="match status" value="1"/>
</dbReference>
<feature type="compositionally biased region" description="Pro residues" evidence="14">
    <location>
        <begin position="170"/>
        <end position="180"/>
    </location>
</feature>
<dbReference type="GeneID" id="19250324"/>
<evidence type="ECO:0000256" key="1">
    <source>
        <dbReference type="ARBA" id="ARBA00001946"/>
    </source>
</evidence>
<keyword evidence="7" id="KW-0677">Repeat</keyword>
<name>E9E815_METAQ</name>
<evidence type="ECO:0000256" key="7">
    <source>
        <dbReference type="ARBA" id="ARBA00022737"/>
    </source>
</evidence>
<keyword evidence="8" id="KW-0460">Magnesium</keyword>
<organism evidence="16">
    <name type="scientific">Metarhizium acridum (strain CQMa 102)</name>
    <dbReference type="NCBI Taxonomy" id="655827"/>
    <lineage>
        <taxon>Eukaryota</taxon>
        <taxon>Fungi</taxon>
        <taxon>Dikarya</taxon>
        <taxon>Ascomycota</taxon>
        <taxon>Pezizomycotina</taxon>
        <taxon>Sordariomycetes</taxon>
        <taxon>Hypocreomycetidae</taxon>
        <taxon>Hypocreales</taxon>
        <taxon>Clavicipitaceae</taxon>
        <taxon>Metarhizium</taxon>
    </lineage>
</organism>
<evidence type="ECO:0000313" key="15">
    <source>
        <dbReference type="EMBL" id="EFY87886.1"/>
    </source>
</evidence>
<dbReference type="AlphaFoldDB" id="E9E815"/>
<dbReference type="OMA" id="PFSNKTE"/>
<dbReference type="STRING" id="655827.E9E815"/>
<dbReference type="Pfam" id="PF01239">
    <property type="entry name" value="PPTA"/>
    <property type="match status" value="5"/>
</dbReference>
<dbReference type="HOGENOM" id="CLU_026582_4_0_1"/>
<evidence type="ECO:0000256" key="9">
    <source>
        <dbReference type="ARBA" id="ARBA00040965"/>
    </source>
</evidence>
<dbReference type="PANTHER" id="PTHR11129:SF1">
    <property type="entry name" value="PROTEIN FARNESYLTRANSFERASE_GERANYLGERANYLTRANSFERASE TYPE-1 SUBUNIT ALPHA"/>
    <property type="match status" value="1"/>
</dbReference>
<dbReference type="PROSITE" id="PS51147">
    <property type="entry name" value="PFTA"/>
    <property type="match status" value="5"/>
</dbReference>
<keyword evidence="6 15" id="KW-0808">Transferase</keyword>
<sequence>MPLPDSDTEVKASSEAAENFVSHYYQAINNRSTLLPFYINSSPRYSIAADISINGSVVATPADYTTLLEAQGQGVRYEIESLDAHVINPSSKYGAPGNIHDNNKVEKNGSRMIIVVTTMGRVQFGLAKTSVGRARTIALSTPSPPFSTINPTIHTAAMPPKAKVVTKPINPEPKSTPGPGPETLNDRTSQRYYQTNPVEKRIEEAGFLGLTPAEKKAYSYTKLIQPIADHKIPLSNKTEREYWKQVTKDGLPIRRLRQGYCWGKDKTGHDIGAYQLDRFDQLLIKQAQLAALDIHHRQFLINRRKAIASGSDFSDEELAQEKSRRKDMATLNKDLYGEITGSLSNNPEWDDVIPIPHSEPDDALSKIAYPDDYAEATSYLRAVMAADECSPRSLRLTEHVISMNPAHYTVWLYRFKIIQTLNLPVPEEIEWLNQVALANLKNYQIWHHRQLLLDYYFPSIDGDEEMIRTLGRTETQFINNMLEEDSKNYHVWSFRQYLVTKLGMWNIAELAATQNLIEDDLRNNSAWAHRFFLVFSDPSVATPDLPATTHDPKIPGSLIDREVDYAKEKIALAPQNQSSWNYLRGVLAKGGRGLSDVRDFSESFISNLGEDSEDVKSSHALDLLVDVYHQAGDISKAILCLQRLWEKWDPVREGYWKFRASELGEAKAQE</sequence>
<protein>
    <recommendedName>
        <fullName evidence="9">Protein farnesyltransferase/geranylgeranyltransferase type-1 subunit alpha</fullName>
        <ecNumber evidence="4">2.5.1.58</ecNumber>
        <ecNumber evidence="3">2.5.1.59</ecNumber>
    </recommendedName>
    <alternativeName>
        <fullName evidence="12">CAAX farnesyltransferase subunit alpha</fullName>
    </alternativeName>
    <alternativeName>
        <fullName evidence="11">FTase-alpha</fullName>
    </alternativeName>
    <alternativeName>
        <fullName evidence="10">Ras proteins prenyltransferase subunit alpha</fullName>
    </alternativeName>
    <alternativeName>
        <fullName evidence="13">Type I protein geranyl-geranyltransferase subunit alpha</fullName>
    </alternativeName>
</protein>
<evidence type="ECO:0000256" key="6">
    <source>
        <dbReference type="ARBA" id="ARBA00022679"/>
    </source>
</evidence>
<comment type="cofactor">
    <cofactor evidence="1">
        <name>Mg(2+)</name>
        <dbReference type="ChEBI" id="CHEBI:18420"/>
    </cofactor>
</comment>
<dbReference type="Gene3D" id="1.25.40.120">
    <property type="entry name" value="Protein prenylyltransferase"/>
    <property type="match status" value="1"/>
</dbReference>
<evidence type="ECO:0000256" key="2">
    <source>
        <dbReference type="ARBA" id="ARBA00006734"/>
    </source>
</evidence>
<dbReference type="Gene3D" id="3.10.450.50">
    <property type="match status" value="1"/>
</dbReference>
<evidence type="ECO:0000256" key="14">
    <source>
        <dbReference type="SAM" id="MobiDB-lite"/>
    </source>
</evidence>
<dbReference type="Proteomes" id="UP000002499">
    <property type="component" value="Unassembled WGS sequence"/>
</dbReference>
<dbReference type="KEGG" id="maw:19250324"/>
<evidence type="ECO:0000256" key="5">
    <source>
        <dbReference type="ARBA" id="ARBA00022602"/>
    </source>
</evidence>
<dbReference type="EC" id="2.5.1.58" evidence="4"/>
<evidence type="ECO:0000256" key="13">
    <source>
        <dbReference type="ARBA" id="ARBA00043219"/>
    </source>
</evidence>
<dbReference type="GO" id="GO:0004660">
    <property type="term" value="F:protein farnesyltransferase activity"/>
    <property type="evidence" value="ECO:0007669"/>
    <property type="project" value="UniProtKB-EC"/>
</dbReference>
<feature type="region of interest" description="Disordered" evidence="14">
    <location>
        <begin position="166"/>
        <end position="187"/>
    </location>
</feature>
<dbReference type="InParanoid" id="E9E815"/>